<feature type="compositionally biased region" description="Low complexity" evidence="1">
    <location>
        <begin position="230"/>
        <end position="239"/>
    </location>
</feature>
<sequence length="274" mass="29624">MPGHTLDVPPQVLPPTPPPKVYRRDAQEPAGSCSATSMPVSVFLRVTLASTQDDSPSSPDTENESEAYVLSSYGDLSFTEGFMISSTGDTSPPVVDPIQPKHARPRFRLKVRRPPMPKRRLSYVYAGGPFTGSVDRRTEDGKWPGSPDPFRNSPRHQHQPLVSPLSSPNKFAQVTTPQETSLQRGSDVSIPCPKSPQGSLVNITQKGSELPKNANPAKRGPDRQAVPHGSSSSSPTASSVIPAQPKSQQEKPTSGGGGWRTRLPPRLPLPKWDM</sequence>
<feature type="compositionally biased region" description="Basic residues" evidence="1">
    <location>
        <begin position="101"/>
        <end position="121"/>
    </location>
</feature>
<dbReference type="HOGENOM" id="CLU_900462_0_0_1"/>
<feature type="region of interest" description="Disordered" evidence="1">
    <location>
        <begin position="83"/>
        <end position="274"/>
    </location>
</feature>
<gene>
    <name evidence="2" type="ORF">M404DRAFT_992219</name>
</gene>
<reference evidence="3" key="2">
    <citation type="submission" date="2015-01" db="EMBL/GenBank/DDBJ databases">
        <title>Evolutionary Origins and Diversification of the Mycorrhizal Mutualists.</title>
        <authorList>
            <consortium name="DOE Joint Genome Institute"/>
            <consortium name="Mycorrhizal Genomics Consortium"/>
            <person name="Kohler A."/>
            <person name="Kuo A."/>
            <person name="Nagy L.G."/>
            <person name="Floudas D."/>
            <person name="Copeland A."/>
            <person name="Barry K.W."/>
            <person name="Cichocki N."/>
            <person name="Veneault-Fourrey C."/>
            <person name="LaButti K."/>
            <person name="Lindquist E.A."/>
            <person name="Lipzen A."/>
            <person name="Lundell T."/>
            <person name="Morin E."/>
            <person name="Murat C."/>
            <person name="Riley R."/>
            <person name="Ohm R."/>
            <person name="Sun H."/>
            <person name="Tunlid A."/>
            <person name="Henrissat B."/>
            <person name="Grigoriev I.V."/>
            <person name="Hibbett D.S."/>
            <person name="Martin F."/>
        </authorList>
    </citation>
    <scope>NUCLEOTIDE SEQUENCE [LARGE SCALE GENOMIC DNA]</scope>
    <source>
        <strain evidence="3">Marx 270</strain>
    </source>
</reference>
<proteinExistence type="predicted"/>
<feature type="region of interest" description="Disordered" evidence="1">
    <location>
        <begin position="1"/>
        <end position="35"/>
    </location>
</feature>
<protein>
    <submittedName>
        <fullName evidence="2">Uncharacterized protein</fullName>
    </submittedName>
</protein>
<keyword evidence="3" id="KW-1185">Reference proteome</keyword>
<feature type="compositionally biased region" description="Polar residues" evidence="1">
    <location>
        <begin position="164"/>
        <end position="186"/>
    </location>
</feature>
<dbReference type="InParanoid" id="A0A0C3JXV5"/>
<accession>A0A0C3JXV5</accession>
<dbReference type="EMBL" id="KN831945">
    <property type="protein sequence ID" value="KIO13968.1"/>
    <property type="molecule type" value="Genomic_DNA"/>
</dbReference>
<evidence type="ECO:0000313" key="3">
    <source>
        <dbReference type="Proteomes" id="UP000054217"/>
    </source>
</evidence>
<evidence type="ECO:0000256" key="1">
    <source>
        <dbReference type="SAM" id="MobiDB-lite"/>
    </source>
</evidence>
<dbReference type="Proteomes" id="UP000054217">
    <property type="component" value="Unassembled WGS sequence"/>
</dbReference>
<feature type="compositionally biased region" description="Polar residues" evidence="1">
    <location>
        <begin position="196"/>
        <end position="207"/>
    </location>
</feature>
<feature type="compositionally biased region" description="Pro residues" evidence="1">
    <location>
        <begin position="11"/>
        <end position="20"/>
    </location>
</feature>
<name>A0A0C3JXV5_PISTI</name>
<organism evidence="2 3">
    <name type="scientific">Pisolithus tinctorius Marx 270</name>
    <dbReference type="NCBI Taxonomy" id="870435"/>
    <lineage>
        <taxon>Eukaryota</taxon>
        <taxon>Fungi</taxon>
        <taxon>Dikarya</taxon>
        <taxon>Basidiomycota</taxon>
        <taxon>Agaricomycotina</taxon>
        <taxon>Agaricomycetes</taxon>
        <taxon>Agaricomycetidae</taxon>
        <taxon>Boletales</taxon>
        <taxon>Sclerodermatineae</taxon>
        <taxon>Pisolithaceae</taxon>
        <taxon>Pisolithus</taxon>
    </lineage>
</organism>
<evidence type="ECO:0000313" key="2">
    <source>
        <dbReference type="EMBL" id="KIO13968.1"/>
    </source>
</evidence>
<dbReference type="OrthoDB" id="2693568at2759"/>
<reference evidence="2 3" key="1">
    <citation type="submission" date="2014-04" db="EMBL/GenBank/DDBJ databases">
        <authorList>
            <consortium name="DOE Joint Genome Institute"/>
            <person name="Kuo A."/>
            <person name="Kohler A."/>
            <person name="Costa M.D."/>
            <person name="Nagy L.G."/>
            <person name="Floudas D."/>
            <person name="Copeland A."/>
            <person name="Barry K.W."/>
            <person name="Cichocki N."/>
            <person name="Veneault-Fourrey C."/>
            <person name="LaButti K."/>
            <person name="Lindquist E.A."/>
            <person name="Lipzen A."/>
            <person name="Lundell T."/>
            <person name="Morin E."/>
            <person name="Murat C."/>
            <person name="Sun H."/>
            <person name="Tunlid A."/>
            <person name="Henrissat B."/>
            <person name="Grigoriev I.V."/>
            <person name="Hibbett D.S."/>
            <person name="Martin F."/>
            <person name="Nordberg H.P."/>
            <person name="Cantor M.N."/>
            <person name="Hua S.X."/>
        </authorList>
    </citation>
    <scope>NUCLEOTIDE SEQUENCE [LARGE SCALE GENOMIC DNA]</scope>
    <source>
        <strain evidence="2 3">Marx 270</strain>
    </source>
</reference>
<dbReference type="AlphaFoldDB" id="A0A0C3JXV5"/>